<reference evidence="1 2" key="1">
    <citation type="submission" date="2024-01" db="EMBL/GenBank/DDBJ databases">
        <title>Comparative genomics of Cryptococcus and Kwoniella reveals pathogenesis evolution and contrasting modes of karyotype evolution via chromosome fusion or intercentromeric recombination.</title>
        <authorList>
            <person name="Coelho M.A."/>
            <person name="David-Palma M."/>
            <person name="Shea T."/>
            <person name="Bowers K."/>
            <person name="McGinley-Smith S."/>
            <person name="Mohammad A.W."/>
            <person name="Gnirke A."/>
            <person name="Yurkov A.M."/>
            <person name="Nowrousian M."/>
            <person name="Sun S."/>
            <person name="Cuomo C.A."/>
            <person name="Heitman J."/>
        </authorList>
    </citation>
    <scope>NUCLEOTIDE SEQUENCE [LARGE SCALE GENOMIC DNA]</scope>
    <source>
        <strain evidence="1 2">CBS 6074</strain>
    </source>
</reference>
<dbReference type="GeneID" id="91092775"/>
<accession>A0AAX4JQ93</accession>
<keyword evidence="2" id="KW-1185">Reference proteome</keyword>
<dbReference type="EMBL" id="CP144099">
    <property type="protein sequence ID" value="WWC87216.1"/>
    <property type="molecule type" value="Genomic_DNA"/>
</dbReference>
<protein>
    <submittedName>
        <fullName evidence="1">Uncharacterized protein</fullName>
    </submittedName>
</protein>
<sequence>MPTSDPTVEEEYDLDQDVDPEDVAEAAFAMMIAEEERVPEDTPIFIQAKGGILALWEEIDQGVKTDAEDAQEWLVKLFRQAPKFNELWEEIITDPTDPSKNAIVPKNGRVTTLLPPFLQVHDVQGQKIWGMVMILAIAMSLNATFQEVVNDAVVRDEPISRENLQSISRGNARLSADVGVYLLTSDTSDGFIIGQAVSKGFRGRLNGKLYSMALKVCQEFGAGDGRQDQRTNRSDHIMFSVDALTARFSSIRWLCFALESLSIIVSKSHDASIGGLNTNVSDYRFLYEGLTPKQLVDIWNVFLEVTQSGHRIPSRKGSLMESAFLYRQPLPRGLPTIIYKEKVRRNAQPRGMATTGLTGVISDDVRQLANFVLPNLDSICDGIIARRPNLLAHQPTRRAHNVGRKRKPMKVVSDIHDEQNMVEDSGDE</sequence>
<dbReference type="Proteomes" id="UP001355207">
    <property type="component" value="Chromosome 2"/>
</dbReference>
<dbReference type="RefSeq" id="XP_066073979.1">
    <property type="nucleotide sequence ID" value="XM_066217882.1"/>
</dbReference>
<proteinExistence type="predicted"/>
<dbReference type="AlphaFoldDB" id="A0AAX4JQ93"/>
<evidence type="ECO:0000313" key="2">
    <source>
        <dbReference type="Proteomes" id="UP001355207"/>
    </source>
</evidence>
<evidence type="ECO:0000313" key="1">
    <source>
        <dbReference type="EMBL" id="WWC87216.1"/>
    </source>
</evidence>
<name>A0AAX4JQ93_9TREE</name>
<organism evidence="1 2">
    <name type="scientific">Kwoniella dendrophila CBS 6074</name>
    <dbReference type="NCBI Taxonomy" id="1295534"/>
    <lineage>
        <taxon>Eukaryota</taxon>
        <taxon>Fungi</taxon>
        <taxon>Dikarya</taxon>
        <taxon>Basidiomycota</taxon>
        <taxon>Agaricomycotina</taxon>
        <taxon>Tremellomycetes</taxon>
        <taxon>Tremellales</taxon>
        <taxon>Cryptococcaceae</taxon>
        <taxon>Kwoniella</taxon>
    </lineage>
</organism>
<gene>
    <name evidence="1" type="ORF">L201_002103</name>
</gene>